<evidence type="ECO:0000256" key="5">
    <source>
        <dbReference type="ARBA" id="ARBA00048539"/>
    </source>
</evidence>
<keyword evidence="9" id="KW-1185">Reference proteome</keyword>
<comment type="catalytic activity">
    <reaction evidence="5 6">
        <text>cytidine(34) in tRNA(Ile2) + L-lysine + ATP = lysidine(34) in tRNA(Ile2) + AMP + diphosphate + H(+)</text>
        <dbReference type="Rhea" id="RHEA:43744"/>
        <dbReference type="Rhea" id="RHEA-COMP:10625"/>
        <dbReference type="Rhea" id="RHEA-COMP:10670"/>
        <dbReference type="ChEBI" id="CHEBI:15378"/>
        <dbReference type="ChEBI" id="CHEBI:30616"/>
        <dbReference type="ChEBI" id="CHEBI:32551"/>
        <dbReference type="ChEBI" id="CHEBI:33019"/>
        <dbReference type="ChEBI" id="CHEBI:82748"/>
        <dbReference type="ChEBI" id="CHEBI:83665"/>
        <dbReference type="ChEBI" id="CHEBI:456215"/>
        <dbReference type="EC" id="6.3.4.19"/>
    </reaction>
</comment>
<comment type="function">
    <text evidence="6">Ligates lysine onto the cytidine present at position 34 of the AUA codon-specific tRNA(Ile) that contains the anticodon CAU, in an ATP-dependent manner. Cytidine is converted to lysidine, thus changing the amino acid specificity of the tRNA from methionine to isoleucine.</text>
</comment>
<comment type="similarity">
    <text evidence="6">Belongs to the tRNA(Ile)-lysidine synthase family.</text>
</comment>
<protein>
    <recommendedName>
        <fullName evidence="6">tRNA(Ile)-lysidine synthase</fullName>
        <ecNumber evidence="6">6.3.4.19</ecNumber>
    </recommendedName>
    <alternativeName>
        <fullName evidence="6">tRNA(Ile)-2-lysyl-cytidine synthase</fullName>
    </alternativeName>
    <alternativeName>
        <fullName evidence="6">tRNA(Ile)-lysidine synthetase</fullName>
    </alternativeName>
</protein>
<dbReference type="InterPro" id="IPR011063">
    <property type="entry name" value="TilS/TtcA_N"/>
</dbReference>
<keyword evidence="2 6" id="KW-0819">tRNA processing</keyword>
<dbReference type="RefSeq" id="WP_160773161.1">
    <property type="nucleotide sequence ID" value="NZ_WTYV01000008.1"/>
</dbReference>
<organism evidence="8 9">
    <name type="scientific">Alteraurantiacibacter buctensis</name>
    <dbReference type="NCBI Taxonomy" id="1503981"/>
    <lineage>
        <taxon>Bacteria</taxon>
        <taxon>Pseudomonadati</taxon>
        <taxon>Pseudomonadota</taxon>
        <taxon>Alphaproteobacteria</taxon>
        <taxon>Sphingomonadales</taxon>
        <taxon>Erythrobacteraceae</taxon>
        <taxon>Alteraurantiacibacter</taxon>
    </lineage>
</organism>
<dbReference type="CDD" id="cd01992">
    <property type="entry name" value="TilS_N"/>
    <property type="match status" value="1"/>
</dbReference>
<feature type="domain" description="tRNA(Ile)-lysidine/2-thiocytidine synthase N-terminal" evidence="7">
    <location>
        <begin position="27"/>
        <end position="200"/>
    </location>
</feature>
<dbReference type="GO" id="GO:0005524">
    <property type="term" value="F:ATP binding"/>
    <property type="evidence" value="ECO:0007669"/>
    <property type="project" value="UniProtKB-UniRule"/>
</dbReference>
<sequence length="315" mass="33541">MSPAPDPALVARFKAALDRLNPGGGKIGLAVSGGPDSMAMLLLAHVAIPGRFEVATVNHGLRAEAADECALVAAACAERGVDCAVLEVTVRPGNVQARAREARYAALAEWAFARNLRAVATAHHADDQAETILMRLLRGSGLVGLTGVRSSSLIAGITVIRPLLNFRHSELAAACEGAGIMAVADLSNENTDFDRVRIRQAIAACDWLDAAGLSTSATYLAEAQEFVQDTLSSLWQGAVTPDGDQFRYWPGATNFERIEVVRMILQRSGTAPVRSDIARMVERLSQGQNASLGGMLACVKDGEWLFRPEPPRRTG</sequence>
<dbReference type="EC" id="6.3.4.19" evidence="6"/>
<dbReference type="PANTHER" id="PTHR43033">
    <property type="entry name" value="TRNA(ILE)-LYSIDINE SYNTHASE-RELATED"/>
    <property type="match status" value="1"/>
</dbReference>
<comment type="domain">
    <text evidence="6">The N-terminal region contains the highly conserved SGGXDS motif, predicted to be a P-loop motif involved in ATP binding.</text>
</comment>
<dbReference type="GO" id="GO:0006400">
    <property type="term" value="P:tRNA modification"/>
    <property type="evidence" value="ECO:0007669"/>
    <property type="project" value="UniProtKB-UniRule"/>
</dbReference>
<evidence type="ECO:0000256" key="3">
    <source>
        <dbReference type="ARBA" id="ARBA00022741"/>
    </source>
</evidence>
<gene>
    <name evidence="6 8" type="primary">tilS</name>
    <name evidence="8" type="ORF">GRI99_16510</name>
</gene>
<dbReference type="OrthoDB" id="9807403at2"/>
<dbReference type="EMBL" id="WTYV01000008">
    <property type="protein sequence ID" value="MXO73232.1"/>
    <property type="molecule type" value="Genomic_DNA"/>
</dbReference>
<name>A0A844Z137_9SPHN</name>
<feature type="binding site" evidence="6">
    <location>
        <begin position="32"/>
        <end position="37"/>
    </location>
    <ligand>
        <name>ATP</name>
        <dbReference type="ChEBI" id="CHEBI:30616"/>
    </ligand>
</feature>
<dbReference type="GO" id="GO:0032267">
    <property type="term" value="F:tRNA(Ile)-lysidine synthase activity"/>
    <property type="evidence" value="ECO:0007669"/>
    <property type="project" value="UniProtKB-EC"/>
</dbReference>
<evidence type="ECO:0000313" key="8">
    <source>
        <dbReference type="EMBL" id="MXO73232.1"/>
    </source>
</evidence>
<keyword evidence="3 6" id="KW-0547">Nucleotide-binding</keyword>
<dbReference type="GO" id="GO:0005737">
    <property type="term" value="C:cytoplasm"/>
    <property type="evidence" value="ECO:0007669"/>
    <property type="project" value="UniProtKB-SubCell"/>
</dbReference>
<evidence type="ECO:0000313" key="9">
    <source>
        <dbReference type="Proteomes" id="UP000466966"/>
    </source>
</evidence>
<accession>A0A844Z137</accession>
<dbReference type="HAMAP" id="MF_01161">
    <property type="entry name" value="tRNA_Ile_lys_synt"/>
    <property type="match status" value="1"/>
</dbReference>
<dbReference type="InterPro" id="IPR012094">
    <property type="entry name" value="tRNA_Ile_lys_synt"/>
</dbReference>
<dbReference type="PANTHER" id="PTHR43033:SF1">
    <property type="entry name" value="TRNA(ILE)-LYSIDINE SYNTHASE-RELATED"/>
    <property type="match status" value="1"/>
</dbReference>
<evidence type="ECO:0000256" key="6">
    <source>
        <dbReference type="HAMAP-Rule" id="MF_01161"/>
    </source>
</evidence>
<evidence type="ECO:0000256" key="1">
    <source>
        <dbReference type="ARBA" id="ARBA00022598"/>
    </source>
</evidence>
<comment type="caution">
    <text evidence="8">The sequence shown here is derived from an EMBL/GenBank/DDBJ whole genome shotgun (WGS) entry which is preliminary data.</text>
</comment>
<evidence type="ECO:0000256" key="4">
    <source>
        <dbReference type="ARBA" id="ARBA00022840"/>
    </source>
</evidence>
<dbReference type="Gene3D" id="3.40.50.620">
    <property type="entry name" value="HUPs"/>
    <property type="match status" value="1"/>
</dbReference>
<evidence type="ECO:0000259" key="7">
    <source>
        <dbReference type="Pfam" id="PF01171"/>
    </source>
</evidence>
<evidence type="ECO:0000256" key="2">
    <source>
        <dbReference type="ARBA" id="ARBA00022694"/>
    </source>
</evidence>
<dbReference type="InterPro" id="IPR014729">
    <property type="entry name" value="Rossmann-like_a/b/a_fold"/>
</dbReference>
<dbReference type="InterPro" id="IPR012795">
    <property type="entry name" value="tRNA_Ile_lys_synt_N"/>
</dbReference>
<dbReference type="Proteomes" id="UP000466966">
    <property type="component" value="Unassembled WGS sequence"/>
</dbReference>
<keyword evidence="6" id="KW-0963">Cytoplasm</keyword>
<dbReference type="Pfam" id="PF01171">
    <property type="entry name" value="ATP_bind_3"/>
    <property type="match status" value="1"/>
</dbReference>
<comment type="subcellular location">
    <subcellularLocation>
        <location evidence="6">Cytoplasm</location>
    </subcellularLocation>
</comment>
<proteinExistence type="inferred from homology"/>
<keyword evidence="1 6" id="KW-0436">Ligase</keyword>
<dbReference type="SUPFAM" id="SSF52402">
    <property type="entry name" value="Adenine nucleotide alpha hydrolases-like"/>
    <property type="match status" value="1"/>
</dbReference>
<dbReference type="AlphaFoldDB" id="A0A844Z137"/>
<dbReference type="NCBIfam" id="TIGR02432">
    <property type="entry name" value="lysidine_TilS_N"/>
    <property type="match status" value="1"/>
</dbReference>
<keyword evidence="4 6" id="KW-0067">ATP-binding</keyword>
<reference evidence="8 9" key="1">
    <citation type="submission" date="2019-12" db="EMBL/GenBank/DDBJ databases">
        <title>Genomic-based taxomic classification of the family Erythrobacteraceae.</title>
        <authorList>
            <person name="Xu L."/>
        </authorList>
    </citation>
    <scope>NUCLEOTIDE SEQUENCE [LARGE SCALE GENOMIC DNA]</scope>
    <source>
        <strain evidence="8 9">M0322</strain>
    </source>
</reference>